<keyword evidence="6" id="KW-0067">ATP-binding</keyword>
<keyword evidence="4" id="KW-0547">Nucleotide-binding</keyword>
<dbReference type="PANTHER" id="PTHR24361:SF433">
    <property type="entry name" value="PROTEIN KINASE DOMAIN-CONTAINING PROTEIN"/>
    <property type="match status" value="1"/>
</dbReference>
<dbReference type="Gene3D" id="3.30.200.20">
    <property type="entry name" value="Phosphorylase Kinase, domain 1"/>
    <property type="match status" value="1"/>
</dbReference>
<evidence type="ECO:0000313" key="11">
    <source>
        <dbReference type="Proteomes" id="UP001595872"/>
    </source>
</evidence>
<evidence type="ECO:0000259" key="9">
    <source>
        <dbReference type="PROSITE" id="PS50011"/>
    </source>
</evidence>
<evidence type="ECO:0000256" key="3">
    <source>
        <dbReference type="ARBA" id="ARBA00022679"/>
    </source>
</evidence>
<dbReference type="GO" id="GO:0004674">
    <property type="term" value="F:protein serine/threonine kinase activity"/>
    <property type="evidence" value="ECO:0007669"/>
    <property type="project" value="UniProtKB-EC"/>
</dbReference>
<evidence type="ECO:0000256" key="2">
    <source>
        <dbReference type="ARBA" id="ARBA00022527"/>
    </source>
</evidence>
<dbReference type="InterPro" id="IPR000719">
    <property type="entry name" value="Prot_kinase_dom"/>
</dbReference>
<feature type="domain" description="Protein kinase" evidence="9">
    <location>
        <begin position="9"/>
        <end position="264"/>
    </location>
</feature>
<gene>
    <name evidence="10" type="ORF">ACFPCY_02235</name>
</gene>
<dbReference type="InterPro" id="IPR008271">
    <property type="entry name" value="Ser/Thr_kinase_AS"/>
</dbReference>
<evidence type="ECO:0000256" key="8">
    <source>
        <dbReference type="ARBA" id="ARBA00048679"/>
    </source>
</evidence>
<dbReference type="InterPro" id="IPR053235">
    <property type="entry name" value="Ser_Thr_kinase"/>
</dbReference>
<name>A0ABV9TTM0_9ACTN</name>
<accession>A0ABV9TTM0</accession>
<comment type="catalytic activity">
    <reaction evidence="7">
        <text>L-threonyl-[protein] + ATP = O-phospho-L-threonyl-[protein] + ADP + H(+)</text>
        <dbReference type="Rhea" id="RHEA:46608"/>
        <dbReference type="Rhea" id="RHEA-COMP:11060"/>
        <dbReference type="Rhea" id="RHEA-COMP:11605"/>
        <dbReference type="ChEBI" id="CHEBI:15378"/>
        <dbReference type="ChEBI" id="CHEBI:30013"/>
        <dbReference type="ChEBI" id="CHEBI:30616"/>
        <dbReference type="ChEBI" id="CHEBI:61977"/>
        <dbReference type="ChEBI" id="CHEBI:456216"/>
        <dbReference type="EC" id="2.7.11.1"/>
    </reaction>
</comment>
<dbReference type="CDD" id="cd14014">
    <property type="entry name" value="STKc_PknB_like"/>
    <property type="match status" value="1"/>
</dbReference>
<evidence type="ECO:0000256" key="5">
    <source>
        <dbReference type="ARBA" id="ARBA00022777"/>
    </source>
</evidence>
<keyword evidence="2" id="KW-0723">Serine/threonine-protein kinase</keyword>
<dbReference type="Proteomes" id="UP001595872">
    <property type="component" value="Unassembled WGS sequence"/>
</dbReference>
<keyword evidence="3 10" id="KW-0808">Transferase</keyword>
<keyword evidence="5 10" id="KW-0418">Kinase</keyword>
<dbReference type="SUPFAM" id="SSF56112">
    <property type="entry name" value="Protein kinase-like (PK-like)"/>
    <property type="match status" value="1"/>
</dbReference>
<dbReference type="PROSITE" id="PS00108">
    <property type="entry name" value="PROTEIN_KINASE_ST"/>
    <property type="match status" value="1"/>
</dbReference>
<dbReference type="EC" id="2.7.11.1" evidence="1"/>
<dbReference type="PANTHER" id="PTHR24361">
    <property type="entry name" value="MITOGEN-ACTIVATED KINASE KINASE KINASE"/>
    <property type="match status" value="1"/>
</dbReference>
<evidence type="ECO:0000256" key="4">
    <source>
        <dbReference type="ARBA" id="ARBA00022741"/>
    </source>
</evidence>
<comment type="catalytic activity">
    <reaction evidence="8">
        <text>L-seryl-[protein] + ATP = O-phospho-L-seryl-[protein] + ADP + H(+)</text>
        <dbReference type="Rhea" id="RHEA:17989"/>
        <dbReference type="Rhea" id="RHEA-COMP:9863"/>
        <dbReference type="Rhea" id="RHEA-COMP:11604"/>
        <dbReference type="ChEBI" id="CHEBI:15378"/>
        <dbReference type="ChEBI" id="CHEBI:29999"/>
        <dbReference type="ChEBI" id="CHEBI:30616"/>
        <dbReference type="ChEBI" id="CHEBI:83421"/>
        <dbReference type="ChEBI" id="CHEBI:456216"/>
        <dbReference type="EC" id="2.7.11.1"/>
    </reaction>
</comment>
<reference evidence="11" key="1">
    <citation type="journal article" date="2019" name="Int. J. Syst. Evol. Microbiol.">
        <title>The Global Catalogue of Microorganisms (GCM) 10K type strain sequencing project: providing services to taxonomists for standard genome sequencing and annotation.</title>
        <authorList>
            <consortium name="The Broad Institute Genomics Platform"/>
            <consortium name="The Broad Institute Genome Sequencing Center for Infectious Disease"/>
            <person name="Wu L."/>
            <person name="Ma J."/>
        </authorList>
    </citation>
    <scope>NUCLEOTIDE SEQUENCE [LARGE SCALE GENOMIC DNA]</scope>
    <source>
        <strain evidence="11">KLKA75</strain>
    </source>
</reference>
<evidence type="ECO:0000256" key="7">
    <source>
        <dbReference type="ARBA" id="ARBA00047899"/>
    </source>
</evidence>
<dbReference type="RefSeq" id="WP_378251846.1">
    <property type="nucleotide sequence ID" value="NZ_JBHSIT010000001.1"/>
</dbReference>
<comment type="caution">
    <text evidence="10">The sequence shown here is derived from an EMBL/GenBank/DDBJ whole genome shotgun (WGS) entry which is preliminary data.</text>
</comment>
<sequence>MDGWRVPGYTELRVLGEGGQGRVVLARHDATGRPAAIKYLTERHAASATFRHTFEREAALLRRLRSPYVAQLFGLVAQLFGLVEHPAGLAIVMEAVDGASLRDVLAERGPLPPEAALTVLKGSLLGLAAAHESGIVHRDYKPANVVVRADGLSKLIDFGIAVDAGAADRSGTPAYMAPEQWRAEPASPATDVYAATCVFVECVTGERPYRATTSAELRELHVSAPVPSGPVPEALRPLVERGMAKDPWERPHGAAAFVRELEAVASGAYGPDWERRGVAALGGAAAALVALFPLTSAGLGAGAAGASAGASAAGAGSAGAGGAGAGGAGAGAGGAGAGAGGAGAGAGGAGAGAGGAGAGAGGAGAGAGAGGAGAGAGAGGGGQAAAGAAGKGILAGVGGKATLAVAGTAVVVAGGGTAAYVATHPGKKKPPPPPPIAIRLAALNEPRSTLPAGGTWQVNGQVVTVSGHEDPAVDRKLNAALRAPLDQRWADAKNLLGGPGAYTGTVRPTILLRGPKLLSVRYDTDVEGQVGTGWDQARAVTVNLDTGATYTRPIDLFRSASPALSPKVLAHLPGNRWCPREPVGPGITAKQLTSGEVSVALTPSGVRVAFQGAVLGYSGSCGNRGADVPYGEVADLLKPEITSAVPYPATSIRPTP</sequence>
<dbReference type="Pfam" id="PF00069">
    <property type="entry name" value="Pkinase"/>
    <property type="match status" value="1"/>
</dbReference>
<dbReference type="PROSITE" id="PS50011">
    <property type="entry name" value="PROTEIN_KINASE_DOM"/>
    <property type="match status" value="1"/>
</dbReference>
<dbReference type="InterPro" id="IPR011009">
    <property type="entry name" value="Kinase-like_dom_sf"/>
</dbReference>
<protein>
    <recommendedName>
        <fullName evidence="1">non-specific serine/threonine protein kinase</fullName>
        <ecNumber evidence="1">2.7.11.1</ecNumber>
    </recommendedName>
</protein>
<evidence type="ECO:0000256" key="6">
    <source>
        <dbReference type="ARBA" id="ARBA00022840"/>
    </source>
</evidence>
<evidence type="ECO:0000313" key="10">
    <source>
        <dbReference type="EMBL" id="MFC4906127.1"/>
    </source>
</evidence>
<proteinExistence type="predicted"/>
<organism evidence="10 11">
    <name type="scientific">Actinomadura gamaensis</name>
    <dbReference type="NCBI Taxonomy" id="1763541"/>
    <lineage>
        <taxon>Bacteria</taxon>
        <taxon>Bacillati</taxon>
        <taxon>Actinomycetota</taxon>
        <taxon>Actinomycetes</taxon>
        <taxon>Streptosporangiales</taxon>
        <taxon>Thermomonosporaceae</taxon>
        <taxon>Actinomadura</taxon>
    </lineage>
</organism>
<keyword evidence="11" id="KW-1185">Reference proteome</keyword>
<dbReference type="Gene3D" id="1.10.510.10">
    <property type="entry name" value="Transferase(Phosphotransferase) domain 1"/>
    <property type="match status" value="1"/>
</dbReference>
<dbReference type="EMBL" id="JBHSIT010000001">
    <property type="protein sequence ID" value="MFC4906127.1"/>
    <property type="molecule type" value="Genomic_DNA"/>
</dbReference>
<evidence type="ECO:0000256" key="1">
    <source>
        <dbReference type="ARBA" id="ARBA00012513"/>
    </source>
</evidence>